<protein>
    <recommendedName>
        <fullName evidence="1">CHAT domain-containing protein</fullName>
    </recommendedName>
</protein>
<dbReference type="InterPro" id="IPR024983">
    <property type="entry name" value="CHAT_dom"/>
</dbReference>
<dbReference type="AlphaFoldDB" id="A0AAV9WWD7"/>
<evidence type="ECO:0000259" key="1">
    <source>
        <dbReference type="Pfam" id="PF12770"/>
    </source>
</evidence>
<keyword evidence="3" id="KW-1185">Reference proteome</keyword>
<feature type="domain" description="CHAT" evidence="1">
    <location>
        <begin position="93"/>
        <end position="192"/>
    </location>
</feature>
<dbReference type="Proteomes" id="UP001365542">
    <property type="component" value="Unassembled WGS sequence"/>
</dbReference>
<name>A0AAV9WWD7_9PEZI</name>
<dbReference type="Pfam" id="PF12770">
    <property type="entry name" value="CHAT"/>
    <property type="match status" value="1"/>
</dbReference>
<evidence type="ECO:0000313" key="2">
    <source>
        <dbReference type="EMBL" id="KAK6526594.1"/>
    </source>
</evidence>
<gene>
    <name evidence="2" type="ORF">TWF694_005176</name>
</gene>
<accession>A0AAV9WWD7</accession>
<reference evidence="2 3" key="1">
    <citation type="submission" date="2019-10" db="EMBL/GenBank/DDBJ databases">
        <authorList>
            <person name="Palmer J.M."/>
        </authorList>
    </citation>
    <scope>NUCLEOTIDE SEQUENCE [LARGE SCALE GENOMIC DNA]</scope>
    <source>
        <strain evidence="2 3">TWF694</strain>
    </source>
</reference>
<comment type="caution">
    <text evidence="2">The sequence shown here is derived from an EMBL/GenBank/DDBJ whole genome shotgun (WGS) entry which is preliminary data.</text>
</comment>
<sequence length="199" mass="22700">MDMEADFKRLLEGIRKQDGFQRFLMEPENNDFMAAAEHHSIVVINVSEFWSDAILVEQHRIRSLNLPGLHESDIKANLKSIKNGDELEVWVALEWLWDVIAQPILEALGITTSPKENTEWPRICWIPIGELCQLPLHAAGRYSEDSDETVLDRVISSYSVSIRALLHDLRMPELVHSSNNALLVSMAKTEDQLDLPFAK</sequence>
<dbReference type="EMBL" id="JAVHJO010000016">
    <property type="protein sequence ID" value="KAK6526594.1"/>
    <property type="molecule type" value="Genomic_DNA"/>
</dbReference>
<organism evidence="2 3">
    <name type="scientific">Orbilia ellipsospora</name>
    <dbReference type="NCBI Taxonomy" id="2528407"/>
    <lineage>
        <taxon>Eukaryota</taxon>
        <taxon>Fungi</taxon>
        <taxon>Dikarya</taxon>
        <taxon>Ascomycota</taxon>
        <taxon>Pezizomycotina</taxon>
        <taxon>Orbiliomycetes</taxon>
        <taxon>Orbiliales</taxon>
        <taxon>Orbiliaceae</taxon>
        <taxon>Orbilia</taxon>
    </lineage>
</organism>
<proteinExistence type="predicted"/>
<evidence type="ECO:0000313" key="3">
    <source>
        <dbReference type="Proteomes" id="UP001365542"/>
    </source>
</evidence>